<dbReference type="GO" id="GO:0005737">
    <property type="term" value="C:cytoplasm"/>
    <property type="evidence" value="ECO:0007669"/>
    <property type="project" value="TreeGrafter"/>
</dbReference>
<feature type="region of interest" description="Disordered" evidence="1">
    <location>
        <begin position="179"/>
        <end position="215"/>
    </location>
</feature>
<dbReference type="PANTHER" id="PTHR28020:SF1">
    <property type="entry name" value="YAP1-BINDING PROTEIN 1-RELATED"/>
    <property type="match status" value="1"/>
</dbReference>
<keyword evidence="3" id="KW-1185">Reference proteome</keyword>
<dbReference type="AlphaFoldDB" id="A0AAE8SVI4"/>
<reference evidence="2" key="1">
    <citation type="submission" date="2018-03" db="EMBL/GenBank/DDBJ databases">
        <authorList>
            <person name="Guldener U."/>
        </authorList>
    </citation>
    <scope>NUCLEOTIDE SEQUENCE</scope>
</reference>
<accession>A0AAE8SVI4</accession>
<dbReference type="InterPro" id="IPR013877">
    <property type="entry name" value="YAP-bd/ALF4/Glomulin"/>
</dbReference>
<evidence type="ECO:0000256" key="1">
    <source>
        <dbReference type="SAM" id="MobiDB-lite"/>
    </source>
</evidence>
<dbReference type="EMBL" id="ONZQ02000007">
    <property type="protein sequence ID" value="SPO02820.1"/>
    <property type="molecule type" value="Genomic_DNA"/>
</dbReference>
<dbReference type="PANTHER" id="PTHR28020">
    <property type="entry name" value="YAP1-BINDING PROTEIN 1-RELATED"/>
    <property type="match status" value="1"/>
</dbReference>
<name>A0AAE8SVI4_9PEZI</name>
<sequence>MADPTLSIAEITRRLQESRPPATDTFTYLTVIEQYMSPEILPALHDILQDAALTKDIGWDLVEMLIDVPGGEACLEAVARLGNPREVILKVLEVLERPVAEAGEEEEEEDEVSPTPASSAHLNARFITLVGMLGILHKRLEVRAPSKFVHATLHTVLGAYMPTPESTAAVITLVRDLSSSARPPLPSRKSSTTLTTPFASSDPAMSAPDPEAEKADPVEDGLVTKLLQAFITCVIAAYVDANDLAWAARLVEYYNPERIVPGRKTVMESFREEQELLARDALIGQLAALAGDLGLAGLAPEKITQLVEAPLCLRPLAAELDPERPDGIKLSSTGFWCLAAYWVFSSEVFGSPYTSPDMHIFPDHSALLHRYLGDEGQAKIVSNPGVVDAILVLGLWLHRGGKLVGDGASPDFMAYHHSLTLCAVFHPSLSTRNAATTLAGLVLHDDPDDADRLRILDDLLENCIFPNLQACAVAWLREEIVLAARGKLDNRFASPECVESLQYSLFPNLDFLGKQDAPALAEYWLQNEPYHLQVANFAYLLFAGETFRHLVPAGMTAAVEERYVKPLLEAGRKLLEAAGGDEQKPELELPGGVAVLVDRLASLPL</sequence>
<comment type="caution">
    <text evidence="2">The sequence shown here is derived from an EMBL/GenBank/DDBJ whole genome shotgun (WGS) entry which is preliminary data.</text>
</comment>
<evidence type="ECO:0000313" key="3">
    <source>
        <dbReference type="Proteomes" id="UP001187682"/>
    </source>
</evidence>
<dbReference type="Pfam" id="PF08568">
    <property type="entry name" value="Kinetochor_Ybp2"/>
    <property type="match status" value="1"/>
</dbReference>
<evidence type="ECO:0000313" key="2">
    <source>
        <dbReference type="EMBL" id="SPO02820.1"/>
    </source>
</evidence>
<feature type="compositionally biased region" description="Low complexity" evidence="1">
    <location>
        <begin position="179"/>
        <end position="191"/>
    </location>
</feature>
<organism evidence="2 3">
    <name type="scientific">Cephalotrichum gorgonifer</name>
    <dbReference type="NCBI Taxonomy" id="2041049"/>
    <lineage>
        <taxon>Eukaryota</taxon>
        <taxon>Fungi</taxon>
        <taxon>Dikarya</taxon>
        <taxon>Ascomycota</taxon>
        <taxon>Pezizomycotina</taxon>
        <taxon>Sordariomycetes</taxon>
        <taxon>Hypocreomycetidae</taxon>
        <taxon>Microascales</taxon>
        <taxon>Microascaceae</taxon>
        <taxon>Cephalotrichum</taxon>
    </lineage>
</organism>
<dbReference type="GO" id="GO:0034599">
    <property type="term" value="P:cellular response to oxidative stress"/>
    <property type="evidence" value="ECO:0007669"/>
    <property type="project" value="InterPro"/>
</dbReference>
<protein>
    <submittedName>
        <fullName evidence="2">Uncharacterized protein</fullName>
    </submittedName>
</protein>
<dbReference type="Proteomes" id="UP001187682">
    <property type="component" value="Unassembled WGS sequence"/>
</dbReference>
<proteinExistence type="predicted"/>
<dbReference type="InterPro" id="IPR040347">
    <property type="entry name" value="YBP1/2"/>
</dbReference>
<gene>
    <name evidence="2" type="ORF">DNG_05495</name>
</gene>